<evidence type="ECO:0000313" key="1">
    <source>
        <dbReference type="EMBL" id="MBX49940.1"/>
    </source>
</evidence>
<proteinExistence type="predicted"/>
<sequence length="46" mass="5585">MQVQNKHFFCIFKELHRVQCGIQMCKRSVMVRKQVMMQKHNAAFML</sequence>
<protein>
    <submittedName>
        <fullName evidence="1">Uncharacterized protein</fullName>
    </submittedName>
</protein>
<organism evidence="1">
    <name type="scientific">Rhizophora mucronata</name>
    <name type="common">Asiatic mangrove</name>
    <dbReference type="NCBI Taxonomy" id="61149"/>
    <lineage>
        <taxon>Eukaryota</taxon>
        <taxon>Viridiplantae</taxon>
        <taxon>Streptophyta</taxon>
        <taxon>Embryophyta</taxon>
        <taxon>Tracheophyta</taxon>
        <taxon>Spermatophyta</taxon>
        <taxon>Magnoliopsida</taxon>
        <taxon>eudicotyledons</taxon>
        <taxon>Gunneridae</taxon>
        <taxon>Pentapetalae</taxon>
        <taxon>rosids</taxon>
        <taxon>fabids</taxon>
        <taxon>Malpighiales</taxon>
        <taxon>Rhizophoraceae</taxon>
        <taxon>Rhizophora</taxon>
    </lineage>
</organism>
<accession>A0A2P2P5D3</accession>
<dbReference type="EMBL" id="GGEC01069456">
    <property type="protein sequence ID" value="MBX49940.1"/>
    <property type="molecule type" value="Transcribed_RNA"/>
</dbReference>
<dbReference type="AlphaFoldDB" id="A0A2P2P5D3"/>
<name>A0A2P2P5D3_RHIMU</name>
<reference evidence="1" key="1">
    <citation type="submission" date="2018-02" db="EMBL/GenBank/DDBJ databases">
        <title>Rhizophora mucronata_Transcriptome.</title>
        <authorList>
            <person name="Meera S.P."/>
            <person name="Sreeshan A."/>
            <person name="Augustine A."/>
        </authorList>
    </citation>
    <scope>NUCLEOTIDE SEQUENCE</scope>
    <source>
        <tissue evidence="1">Leaf</tissue>
    </source>
</reference>